<dbReference type="InterPro" id="IPR011051">
    <property type="entry name" value="RmlC_Cupin_sf"/>
</dbReference>
<evidence type="ECO:0000259" key="1">
    <source>
        <dbReference type="Pfam" id="PF00190"/>
    </source>
</evidence>
<dbReference type="PANTHER" id="PTHR36448">
    <property type="entry name" value="BLR7373 PROTEIN"/>
    <property type="match status" value="1"/>
</dbReference>
<dbReference type="PIRSF" id="PIRSF019307">
    <property type="entry name" value="UCP019307"/>
    <property type="match status" value="1"/>
</dbReference>
<evidence type="ECO:0000313" key="2">
    <source>
        <dbReference type="EMBL" id="KUJ16834.1"/>
    </source>
</evidence>
<organism evidence="2 3">
    <name type="scientific">Mollisia scopiformis</name>
    <name type="common">Conifer needle endophyte fungus</name>
    <name type="synonym">Phialocephala scopiformis</name>
    <dbReference type="NCBI Taxonomy" id="149040"/>
    <lineage>
        <taxon>Eukaryota</taxon>
        <taxon>Fungi</taxon>
        <taxon>Dikarya</taxon>
        <taxon>Ascomycota</taxon>
        <taxon>Pezizomycotina</taxon>
        <taxon>Leotiomycetes</taxon>
        <taxon>Helotiales</taxon>
        <taxon>Mollisiaceae</taxon>
        <taxon>Mollisia</taxon>
    </lineage>
</organism>
<gene>
    <name evidence="2" type="ORF">LY89DRAFT_65883</name>
</gene>
<evidence type="ECO:0000313" key="3">
    <source>
        <dbReference type="Proteomes" id="UP000070700"/>
    </source>
</evidence>
<dbReference type="Proteomes" id="UP000070700">
    <property type="component" value="Unassembled WGS sequence"/>
</dbReference>
<keyword evidence="3" id="KW-1185">Reference proteome</keyword>
<dbReference type="InterPro" id="IPR014710">
    <property type="entry name" value="RmlC-like_jellyroll"/>
</dbReference>
<proteinExistence type="predicted"/>
<dbReference type="AlphaFoldDB" id="A0A194X9N2"/>
<dbReference type="KEGG" id="psco:LY89DRAFT_65883"/>
<dbReference type="EMBL" id="KQ947415">
    <property type="protein sequence ID" value="KUJ16834.1"/>
    <property type="molecule type" value="Genomic_DNA"/>
</dbReference>
<reference evidence="2 3" key="1">
    <citation type="submission" date="2015-10" db="EMBL/GenBank/DDBJ databases">
        <title>Full genome of DAOMC 229536 Phialocephala scopiformis, a fungal endophyte of spruce producing the potent anti-insectan compound rugulosin.</title>
        <authorList>
            <consortium name="DOE Joint Genome Institute"/>
            <person name="Walker A.K."/>
            <person name="Frasz S.L."/>
            <person name="Seifert K.A."/>
            <person name="Miller J.D."/>
            <person name="Mondo S.J."/>
            <person name="Labutti K."/>
            <person name="Lipzen A."/>
            <person name="Dockter R."/>
            <person name="Kennedy M."/>
            <person name="Grigoriev I.V."/>
            <person name="Spatafora J.W."/>
        </authorList>
    </citation>
    <scope>NUCLEOTIDE SEQUENCE [LARGE SCALE GENOMIC DNA]</scope>
    <source>
        <strain evidence="2 3">CBS 120377</strain>
    </source>
</reference>
<sequence length="182" mass="20059">MVRLNLTSLSTLKISRHQIPAHGLIPNTSIQKQPLLIYHSCLPTSATASTIEAHLNAINVVTPQWRYTMYSTTHFHSTTHEVLCISSGRAKLCFGGEDNPGRFEPVVEKGDVIIVPAGVGHRLLDDFNSGFEMVGSYPKGKQWDMCYGKKGEESKVKGIGELGWFEKDPLYGDEGPVLQSDS</sequence>
<dbReference type="InParanoid" id="A0A194X9N2"/>
<feature type="domain" description="Cupin type-1" evidence="1">
    <location>
        <begin position="73"/>
        <end position="121"/>
    </location>
</feature>
<dbReference type="Pfam" id="PF00190">
    <property type="entry name" value="Cupin_1"/>
    <property type="match status" value="1"/>
</dbReference>
<dbReference type="GeneID" id="28822220"/>
<accession>A0A194X9N2</accession>
<dbReference type="RefSeq" id="XP_018071189.1">
    <property type="nucleotide sequence ID" value="XM_018212494.1"/>
</dbReference>
<name>A0A194X9N2_MOLSC</name>
<dbReference type="PANTHER" id="PTHR36448:SF3">
    <property type="entry name" value="CUPIN TYPE-2 DOMAIN-CONTAINING PROTEIN"/>
    <property type="match status" value="1"/>
</dbReference>
<dbReference type="SUPFAM" id="SSF51182">
    <property type="entry name" value="RmlC-like cupins"/>
    <property type="match status" value="1"/>
</dbReference>
<dbReference type="OrthoDB" id="2589563at2759"/>
<dbReference type="InterPro" id="IPR014500">
    <property type="entry name" value="UCP019307_cupin"/>
</dbReference>
<dbReference type="InterPro" id="IPR006045">
    <property type="entry name" value="Cupin_1"/>
</dbReference>
<dbReference type="STRING" id="149040.A0A194X9N2"/>
<dbReference type="InterPro" id="IPR047121">
    <property type="entry name" value="YjiB-like"/>
</dbReference>
<dbReference type="Gene3D" id="2.60.120.10">
    <property type="entry name" value="Jelly Rolls"/>
    <property type="match status" value="1"/>
</dbReference>
<dbReference type="CDD" id="cd02219">
    <property type="entry name" value="cupin_YjlB-like"/>
    <property type="match status" value="1"/>
</dbReference>
<protein>
    <recommendedName>
        <fullName evidence="1">Cupin type-1 domain-containing protein</fullName>
    </recommendedName>
</protein>